<sequence>MTAPSVLTLISPFLGTSLIPGFTPVFPASGQEPGGGLAPAAGGAEDEGALVGGFVGAADFDEASAVAGVVGAVGDEAAADGGVPVDDEEFPDGETAPVVRGRAPAASEAGELLPQPVPATSVKSTITTAMPADGVRDTGRTYHREKADFIRTLPYPARDGWSAGRPYRRLPQSGRRQPGVGGVGGTLLLDHDLFHQLT</sequence>
<accession>A0ABP5E4B5</accession>
<protein>
    <submittedName>
        <fullName evidence="1">Uncharacterized protein</fullName>
    </submittedName>
</protein>
<keyword evidence="2" id="KW-1185">Reference proteome</keyword>
<name>A0ABP5E4B5_9ACTN</name>
<evidence type="ECO:0000313" key="2">
    <source>
        <dbReference type="Proteomes" id="UP001499854"/>
    </source>
</evidence>
<dbReference type="Proteomes" id="UP001499854">
    <property type="component" value="Unassembled WGS sequence"/>
</dbReference>
<reference evidence="2" key="1">
    <citation type="journal article" date="2019" name="Int. J. Syst. Evol. Microbiol.">
        <title>The Global Catalogue of Microorganisms (GCM) 10K type strain sequencing project: providing services to taxonomists for standard genome sequencing and annotation.</title>
        <authorList>
            <consortium name="The Broad Institute Genomics Platform"/>
            <consortium name="The Broad Institute Genome Sequencing Center for Infectious Disease"/>
            <person name="Wu L."/>
            <person name="Ma J."/>
        </authorList>
    </citation>
    <scope>NUCLEOTIDE SEQUENCE [LARGE SCALE GENOMIC DNA]</scope>
    <source>
        <strain evidence="2">JCM 16013</strain>
    </source>
</reference>
<comment type="caution">
    <text evidence="1">The sequence shown here is derived from an EMBL/GenBank/DDBJ whole genome shotgun (WGS) entry which is preliminary data.</text>
</comment>
<gene>
    <name evidence="1" type="ORF">GCM10009838_63500</name>
</gene>
<evidence type="ECO:0000313" key="1">
    <source>
        <dbReference type="EMBL" id="GAA1991311.1"/>
    </source>
</evidence>
<proteinExistence type="predicted"/>
<dbReference type="EMBL" id="BAAAQM010000045">
    <property type="protein sequence ID" value="GAA1991311.1"/>
    <property type="molecule type" value="Genomic_DNA"/>
</dbReference>
<organism evidence="1 2">
    <name type="scientific">Catenulispora subtropica</name>
    <dbReference type="NCBI Taxonomy" id="450798"/>
    <lineage>
        <taxon>Bacteria</taxon>
        <taxon>Bacillati</taxon>
        <taxon>Actinomycetota</taxon>
        <taxon>Actinomycetes</taxon>
        <taxon>Catenulisporales</taxon>
        <taxon>Catenulisporaceae</taxon>
        <taxon>Catenulispora</taxon>
    </lineage>
</organism>